<evidence type="ECO:0000256" key="1">
    <source>
        <dbReference type="ARBA" id="ARBA00022801"/>
    </source>
</evidence>
<dbReference type="Gene3D" id="3.30.70.360">
    <property type="match status" value="1"/>
</dbReference>
<comment type="cofactor">
    <cofactor evidence="2">
        <name>Mn(2+)</name>
        <dbReference type="ChEBI" id="CHEBI:29035"/>
    </cofactor>
    <text evidence="2">The Mn(2+) ion enhances activity.</text>
</comment>
<dbReference type="NCBIfam" id="TIGR01891">
    <property type="entry name" value="amidohydrolases"/>
    <property type="match status" value="1"/>
</dbReference>
<keyword evidence="2" id="KW-0464">Manganese</keyword>
<proteinExistence type="predicted"/>
<dbReference type="PANTHER" id="PTHR11014:SF63">
    <property type="entry name" value="METALLOPEPTIDASE, PUTATIVE (AFU_ORTHOLOGUE AFUA_6G09600)-RELATED"/>
    <property type="match status" value="1"/>
</dbReference>
<evidence type="ECO:0000313" key="5">
    <source>
        <dbReference type="Proteomes" id="UP000050544"/>
    </source>
</evidence>
<reference evidence="4 5" key="1">
    <citation type="submission" date="2015-07" db="EMBL/GenBank/DDBJ databases">
        <title>Whole genome sequence of Thermanaerothrix daxensis DSM 23592.</title>
        <authorList>
            <person name="Hemp J."/>
            <person name="Ward L.M."/>
            <person name="Pace L.A."/>
            <person name="Fischer W.W."/>
        </authorList>
    </citation>
    <scope>NUCLEOTIDE SEQUENCE [LARGE SCALE GENOMIC DNA]</scope>
    <source>
        <strain evidence="4 5">GNS-1</strain>
    </source>
</reference>
<dbReference type="FunFam" id="3.30.70.360:FF:000001">
    <property type="entry name" value="N-acetyldiaminopimelate deacetylase"/>
    <property type="match status" value="1"/>
</dbReference>
<feature type="binding site" evidence="2">
    <location>
        <position position="164"/>
    </location>
    <ligand>
        <name>Mn(2+)</name>
        <dbReference type="ChEBI" id="CHEBI:29035"/>
        <label>2</label>
    </ligand>
</feature>
<dbReference type="InterPro" id="IPR011650">
    <property type="entry name" value="Peptidase_M20_dimer"/>
</dbReference>
<dbReference type="SUPFAM" id="SSF53187">
    <property type="entry name" value="Zn-dependent exopeptidases"/>
    <property type="match status" value="1"/>
</dbReference>
<organism evidence="4 5">
    <name type="scientific">Thermanaerothrix daxensis</name>
    <dbReference type="NCBI Taxonomy" id="869279"/>
    <lineage>
        <taxon>Bacteria</taxon>
        <taxon>Bacillati</taxon>
        <taxon>Chloroflexota</taxon>
        <taxon>Anaerolineae</taxon>
        <taxon>Anaerolineales</taxon>
        <taxon>Anaerolineaceae</taxon>
        <taxon>Thermanaerothrix</taxon>
    </lineage>
</organism>
<dbReference type="SUPFAM" id="SSF55031">
    <property type="entry name" value="Bacterial exopeptidase dimerisation domain"/>
    <property type="match status" value="1"/>
</dbReference>
<name>A0A0P6YKY0_9CHLR</name>
<dbReference type="GO" id="GO:0019877">
    <property type="term" value="P:diaminopimelate biosynthetic process"/>
    <property type="evidence" value="ECO:0007669"/>
    <property type="project" value="UniProtKB-ARBA"/>
</dbReference>
<protein>
    <recommendedName>
        <fullName evidence="3">Peptidase M20 dimerisation domain-containing protein</fullName>
    </recommendedName>
</protein>
<comment type="caution">
    <text evidence="4">The sequence shown here is derived from an EMBL/GenBank/DDBJ whole genome shotgun (WGS) entry which is preliminary data.</text>
</comment>
<dbReference type="Pfam" id="PF07687">
    <property type="entry name" value="M20_dimer"/>
    <property type="match status" value="1"/>
</dbReference>
<dbReference type="PANTHER" id="PTHR11014">
    <property type="entry name" value="PEPTIDASE M20 FAMILY MEMBER"/>
    <property type="match status" value="1"/>
</dbReference>
<keyword evidence="1" id="KW-0378">Hydrolase</keyword>
<dbReference type="PIRSF" id="PIRSF005962">
    <property type="entry name" value="Pept_M20D_amidohydro"/>
    <property type="match status" value="1"/>
</dbReference>
<gene>
    <name evidence="4" type="ORF">SE15_08165</name>
</gene>
<evidence type="ECO:0000313" key="4">
    <source>
        <dbReference type="EMBL" id="KPL83212.1"/>
    </source>
</evidence>
<feature type="binding site" evidence="2">
    <location>
        <position position="363"/>
    </location>
    <ligand>
        <name>Mn(2+)</name>
        <dbReference type="ChEBI" id="CHEBI:29035"/>
        <label>2</label>
    </ligand>
</feature>
<evidence type="ECO:0000256" key="2">
    <source>
        <dbReference type="PIRSR" id="PIRSR005962-1"/>
    </source>
</evidence>
<dbReference type="InterPro" id="IPR002933">
    <property type="entry name" value="Peptidase_M20"/>
</dbReference>
<feature type="domain" description="Peptidase M20 dimerisation" evidence="3">
    <location>
        <begin position="188"/>
        <end position="280"/>
    </location>
</feature>
<feature type="binding site" evidence="2">
    <location>
        <position position="138"/>
    </location>
    <ligand>
        <name>Mn(2+)</name>
        <dbReference type="ChEBI" id="CHEBI:29035"/>
        <label>2</label>
    </ligand>
</feature>
<dbReference type="InterPro" id="IPR036264">
    <property type="entry name" value="Bact_exopeptidase_dim_dom"/>
</dbReference>
<dbReference type="AlphaFoldDB" id="A0A0P6YKY0"/>
<feature type="binding site" evidence="2">
    <location>
        <position position="104"/>
    </location>
    <ligand>
        <name>Mn(2+)</name>
        <dbReference type="ChEBI" id="CHEBI:29035"/>
        <label>2</label>
    </ligand>
</feature>
<dbReference type="PATRIC" id="fig|869279.4.peg.2363"/>
<dbReference type="Proteomes" id="UP000050544">
    <property type="component" value="Unassembled WGS sequence"/>
</dbReference>
<dbReference type="RefSeq" id="WP_054521619.1">
    <property type="nucleotide sequence ID" value="NZ_LGKO01000004.1"/>
</dbReference>
<dbReference type="InterPro" id="IPR017439">
    <property type="entry name" value="Amidohydrolase"/>
</dbReference>
<dbReference type="GO" id="GO:0046872">
    <property type="term" value="F:metal ion binding"/>
    <property type="evidence" value="ECO:0007669"/>
    <property type="project" value="UniProtKB-KW"/>
</dbReference>
<evidence type="ECO:0000259" key="3">
    <source>
        <dbReference type="Pfam" id="PF07687"/>
    </source>
</evidence>
<keyword evidence="2" id="KW-0479">Metal-binding</keyword>
<keyword evidence="5" id="KW-1185">Reference proteome</keyword>
<accession>A0A0P6YKY0</accession>
<sequence>MRFLLEQAEALFAYTRQLRRDIHRHPELGFQEHRTAGIVARELQNLGLEVTTGVGRTGVVGILEGKYEGPTALLRFDMDALPIQEETGAEYASAQPGVMHACGHDGHTAIGLTVARILSQQRERLHGRVKFVFQPAEEGLGGAQAMLEDGVLENPHPDFSLALHLWNEKPVGWVAVVPGPFMAGSDIVEITLRGKGGHGALPHQTRDPIVAAAQLVLALQTIISRNISPLEVAVLSVTQIHGGEAHNVIPESVHLRGTLRTFTQPIRDLVLSRVTRITEELARAMECEGEVKVTDLTPPVINDEAMAKWVAQIARDVIPEVNVDTTYRTMVSEDMALMMAQVPGCYFMIGSANPERGLVYGHHHPRFDFDERALIYGVALMSAVTLARLEAQ</sequence>
<dbReference type="STRING" id="869279.SE15_08165"/>
<dbReference type="Pfam" id="PF01546">
    <property type="entry name" value="Peptidase_M20"/>
    <property type="match status" value="1"/>
</dbReference>
<dbReference type="OrthoDB" id="9776731at2"/>
<dbReference type="EMBL" id="LGKO01000004">
    <property type="protein sequence ID" value="KPL83212.1"/>
    <property type="molecule type" value="Genomic_DNA"/>
</dbReference>
<dbReference type="GO" id="GO:0050118">
    <property type="term" value="F:N-acetyldiaminopimelate deacetylase activity"/>
    <property type="evidence" value="ECO:0007669"/>
    <property type="project" value="UniProtKB-ARBA"/>
</dbReference>
<dbReference type="Gene3D" id="3.40.630.10">
    <property type="entry name" value="Zn peptidases"/>
    <property type="match status" value="1"/>
</dbReference>
<feature type="binding site" evidence="2">
    <location>
        <position position="102"/>
    </location>
    <ligand>
        <name>Mn(2+)</name>
        <dbReference type="ChEBI" id="CHEBI:29035"/>
        <label>2</label>
    </ligand>
</feature>